<keyword evidence="6" id="KW-0819">tRNA processing</keyword>
<evidence type="ECO:0000256" key="7">
    <source>
        <dbReference type="ARBA" id="ARBA00022723"/>
    </source>
</evidence>
<keyword evidence="9" id="KW-0862">Zinc</keyword>
<evidence type="ECO:0000256" key="5">
    <source>
        <dbReference type="ARBA" id="ARBA00019216"/>
    </source>
</evidence>
<comment type="similarity">
    <text evidence="2">Belongs to the cytidine and deoxycytidylate deaminase family. ADAT2 subfamily.</text>
</comment>
<accession>A0A3B0ZTR5</accession>
<dbReference type="GO" id="GO:0002100">
    <property type="term" value="P:tRNA wobble adenosine to inosine editing"/>
    <property type="evidence" value="ECO:0007669"/>
    <property type="project" value="InterPro"/>
</dbReference>
<evidence type="ECO:0000259" key="11">
    <source>
        <dbReference type="PROSITE" id="PS51747"/>
    </source>
</evidence>
<dbReference type="PROSITE" id="PS00903">
    <property type="entry name" value="CYT_DCMP_DEAMINASES_1"/>
    <property type="match status" value="1"/>
</dbReference>
<comment type="subunit">
    <text evidence="3">Homodimer.</text>
</comment>
<dbReference type="PROSITE" id="PS51747">
    <property type="entry name" value="CYT_DCMP_DEAMINASES_2"/>
    <property type="match status" value="1"/>
</dbReference>
<keyword evidence="8 12" id="KW-0378">Hydrolase</keyword>
<dbReference type="PANTHER" id="PTHR11079:SF202">
    <property type="entry name" value="TRNA-SPECIFIC ADENOSINE DEAMINASE"/>
    <property type="match status" value="1"/>
</dbReference>
<evidence type="ECO:0000256" key="8">
    <source>
        <dbReference type="ARBA" id="ARBA00022801"/>
    </source>
</evidence>
<dbReference type="CDD" id="cd01285">
    <property type="entry name" value="nucleoside_deaminase"/>
    <property type="match status" value="1"/>
</dbReference>
<reference evidence="12" key="1">
    <citation type="submission" date="2018-06" db="EMBL/GenBank/DDBJ databases">
        <authorList>
            <person name="Zhirakovskaya E."/>
        </authorList>
    </citation>
    <scope>NUCLEOTIDE SEQUENCE</scope>
</reference>
<dbReference type="AlphaFoldDB" id="A0A3B0ZTR5"/>
<comment type="cofactor">
    <cofactor evidence="1">
        <name>Zn(2+)</name>
        <dbReference type="ChEBI" id="CHEBI:29105"/>
    </cofactor>
</comment>
<evidence type="ECO:0000256" key="6">
    <source>
        <dbReference type="ARBA" id="ARBA00022694"/>
    </source>
</evidence>
<dbReference type="InterPro" id="IPR058535">
    <property type="entry name" value="MafB19-deam"/>
</dbReference>
<sequence>MKQPMDPDGLSTQHVHWMQMALDLAIEAAEADEVPVGAVLVKDNVLVSRGRNQPIATQDPSAHAEIVALRNGGHHLANYRLPGTTLYVTLEPCAMCLGAIVHARVQDLVFGAYDLKSGMVCSTLKLLDVGKFNHQLNWTGGIMQEECSQLLKSFFRSRRN</sequence>
<evidence type="ECO:0000256" key="9">
    <source>
        <dbReference type="ARBA" id="ARBA00022833"/>
    </source>
</evidence>
<gene>
    <name evidence="12" type="ORF">MNBD_GAMMA16-2310</name>
</gene>
<dbReference type="GO" id="GO:0052717">
    <property type="term" value="F:tRNA-specific adenosine-34 deaminase activity"/>
    <property type="evidence" value="ECO:0007669"/>
    <property type="project" value="UniProtKB-EC"/>
</dbReference>
<dbReference type="InterPro" id="IPR028883">
    <property type="entry name" value="tRNA_aden_deaminase"/>
</dbReference>
<dbReference type="FunFam" id="3.40.140.10:FF:000005">
    <property type="entry name" value="tRNA-specific adenosine deaminase"/>
    <property type="match status" value="1"/>
</dbReference>
<dbReference type="InterPro" id="IPR002125">
    <property type="entry name" value="CMP_dCMP_dom"/>
</dbReference>
<dbReference type="NCBIfam" id="NF008113">
    <property type="entry name" value="PRK10860.1"/>
    <property type="match status" value="1"/>
</dbReference>
<evidence type="ECO:0000256" key="10">
    <source>
        <dbReference type="ARBA" id="ARBA00048045"/>
    </source>
</evidence>
<evidence type="ECO:0000313" key="12">
    <source>
        <dbReference type="EMBL" id="VAW84814.1"/>
    </source>
</evidence>
<evidence type="ECO:0000256" key="4">
    <source>
        <dbReference type="ARBA" id="ARBA00012740"/>
    </source>
</evidence>
<dbReference type="HAMAP" id="MF_00972">
    <property type="entry name" value="tRNA_aden_deaminase"/>
    <property type="match status" value="1"/>
</dbReference>
<name>A0A3B0ZTR5_9ZZZZ</name>
<keyword evidence="7" id="KW-0479">Metal-binding</keyword>
<proteinExistence type="inferred from homology"/>
<evidence type="ECO:0000256" key="1">
    <source>
        <dbReference type="ARBA" id="ARBA00001947"/>
    </source>
</evidence>
<dbReference type="GO" id="GO:0008270">
    <property type="term" value="F:zinc ion binding"/>
    <property type="evidence" value="ECO:0007669"/>
    <property type="project" value="InterPro"/>
</dbReference>
<protein>
    <recommendedName>
        <fullName evidence="5">tRNA-specific adenosine deaminase 2</fullName>
        <ecNumber evidence="4">3.5.4.33</ecNumber>
    </recommendedName>
</protein>
<organism evidence="12">
    <name type="scientific">hydrothermal vent metagenome</name>
    <dbReference type="NCBI Taxonomy" id="652676"/>
    <lineage>
        <taxon>unclassified sequences</taxon>
        <taxon>metagenomes</taxon>
        <taxon>ecological metagenomes</taxon>
    </lineage>
</organism>
<comment type="catalytic activity">
    <reaction evidence="10">
        <text>adenosine(34) in tRNA + H2O + H(+) = inosine(34) in tRNA + NH4(+)</text>
        <dbReference type="Rhea" id="RHEA:43168"/>
        <dbReference type="Rhea" id="RHEA-COMP:10373"/>
        <dbReference type="Rhea" id="RHEA-COMP:10374"/>
        <dbReference type="ChEBI" id="CHEBI:15377"/>
        <dbReference type="ChEBI" id="CHEBI:15378"/>
        <dbReference type="ChEBI" id="CHEBI:28938"/>
        <dbReference type="ChEBI" id="CHEBI:74411"/>
        <dbReference type="ChEBI" id="CHEBI:82852"/>
        <dbReference type="EC" id="3.5.4.33"/>
    </reaction>
</comment>
<dbReference type="InterPro" id="IPR016192">
    <property type="entry name" value="APOBEC/CMP_deaminase_Zn-bd"/>
</dbReference>
<dbReference type="EMBL" id="UOFO01000053">
    <property type="protein sequence ID" value="VAW84814.1"/>
    <property type="molecule type" value="Genomic_DNA"/>
</dbReference>
<evidence type="ECO:0000256" key="2">
    <source>
        <dbReference type="ARBA" id="ARBA00010669"/>
    </source>
</evidence>
<feature type="domain" description="CMP/dCMP-type deaminase" evidence="11">
    <location>
        <begin position="12"/>
        <end position="158"/>
    </location>
</feature>
<dbReference type="Gene3D" id="3.40.140.10">
    <property type="entry name" value="Cytidine Deaminase, domain 2"/>
    <property type="match status" value="1"/>
</dbReference>
<dbReference type="SUPFAM" id="SSF53927">
    <property type="entry name" value="Cytidine deaminase-like"/>
    <property type="match status" value="1"/>
</dbReference>
<evidence type="ECO:0000256" key="3">
    <source>
        <dbReference type="ARBA" id="ARBA00011738"/>
    </source>
</evidence>
<dbReference type="Pfam" id="PF14437">
    <property type="entry name" value="MafB19-deam"/>
    <property type="match status" value="1"/>
</dbReference>
<dbReference type="InterPro" id="IPR016193">
    <property type="entry name" value="Cytidine_deaminase-like"/>
</dbReference>
<dbReference type="EC" id="3.5.4.33" evidence="4"/>
<dbReference type="PANTHER" id="PTHR11079">
    <property type="entry name" value="CYTOSINE DEAMINASE FAMILY MEMBER"/>
    <property type="match status" value="1"/>
</dbReference>